<feature type="compositionally biased region" description="Polar residues" evidence="1">
    <location>
        <begin position="265"/>
        <end position="276"/>
    </location>
</feature>
<feature type="region of interest" description="Disordered" evidence="1">
    <location>
        <begin position="130"/>
        <end position="159"/>
    </location>
</feature>
<proteinExistence type="predicted"/>
<feature type="compositionally biased region" description="Basic residues" evidence="1">
    <location>
        <begin position="46"/>
        <end position="57"/>
    </location>
</feature>
<feature type="non-terminal residue" evidence="2">
    <location>
        <position position="1"/>
    </location>
</feature>
<evidence type="ECO:0000313" key="2">
    <source>
        <dbReference type="EMBL" id="VEL11969.1"/>
    </source>
</evidence>
<protein>
    <submittedName>
        <fullName evidence="2">Uncharacterized protein</fullName>
    </submittedName>
</protein>
<organism evidence="2 3">
    <name type="scientific">Protopolystoma xenopodis</name>
    <dbReference type="NCBI Taxonomy" id="117903"/>
    <lineage>
        <taxon>Eukaryota</taxon>
        <taxon>Metazoa</taxon>
        <taxon>Spiralia</taxon>
        <taxon>Lophotrochozoa</taxon>
        <taxon>Platyhelminthes</taxon>
        <taxon>Monogenea</taxon>
        <taxon>Polyopisthocotylea</taxon>
        <taxon>Polystomatidea</taxon>
        <taxon>Polystomatidae</taxon>
        <taxon>Protopolystoma</taxon>
    </lineage>
</organism>
<feature type="region of interest" description="Disordered" evidence="1">
    <location>
        <begin position="1"/>
        <end position="65"/>
    </location>
</feature>
<dbReference type="Proteomes" id="UP000784294">
    <property type="component" value="Unassembled WGS sequence"/>
</dbReference>
<feature type="region of interest" description="Disordered" evidence="1">
    <location>
        <begin position="863"/>
        <end position="883"/>
    </location>
</feature>
<evidence type="ECO:0000313" key="3">
    <source>
        <dbReference type="Proteomes" id="UP000784294"/>
    </source>
</evidence>
<reference evidence="2" key="1">
    <citation type="submission" date="2018-11" db="EMBL/GenBank/DDBJ databases">
        <authorList>
            <consortium name="Pathogen Informatics"/>
        </authorList>
    </citation>
    <scope>NUCLEOTIDE SEQUENCE</scope>
</reference>
<sequence>MSHDSLSVYHNRKKPVEAVFNKDESVHSSPRLAGSNVPQRRSSSSSRRKRSQPRRPLKSVSPLVVASECSKPTHALVESSNLLAPEVDGSDSFSAALITSQSDTDLRPSSALQHSNSAFAFADSLQHSGELNNFAPSDPVISSGPDNSQSITGSTLSGVVSDDQNKVDQITHMPNTASTNIAVQSSKDVSSSLMEASDTFDCTYSNTTKAPTVHFDNTPLSEAVKRPSGLDLSTDTIDFSANRSMAYVEHTSDRLDAPEFEACTTASGDHSLSSPASAVMFQPNPKDESTSTEATTHTLHFSTEVPKTPEPDSIDAVDPPVLLASAEISNSRINMNIDSDANASIDIDVDLGANYLIGCSNRQMDQPLFHLAKVLNLETAASAGDLIRKYRGWECVELACWRNHLASAKDIETPLQAGLDLNTKNEHISMSPEVPLAQVAEGIFLFDRVIHLTVCRHLRGDDPEPTYELAVGSESLPLLNCESAELLQANEHTDLKEAGKCLKAEKMLGDQETIKEEEQETKEEIEMKEMKPELEDETIMKELEIGEGKDIQEESKEESKINCGKEEKENLEIEADETSLVDKGNNCPLKIDEFSECKSSLNLLLSTHSSSQAACMSDHLSLSSPDRANTLEMSENVVSTVEKVFENIPATSEEPFSQKAVANTGRILEECKLENVTEVENAFPDACIHVNPDLLAIRKEIANSDPVDNSCILDCSSNPDNHVGISDVLRIDKDATSGCDFPTGAVQTLAETTDLPCVSTCSLVVNGNVELPEHCDEPDDGDSHTVTHEFKAASSSVIGTPSIEEISTDVSFPSRAVTVADNQPGISNTESDRCLISQFIYIKAKETETDGTNDTKLMEARTEQLAHNEATSPSSEFKSTSSKQSFEKPVVFDELKPGKRRKRIFNEDRGVTSKVAVAIKRSHNERRLMKMESATGSDDSNMPSFKDLFDQALNDILLAEAACGKRPHAELSPLEAGIFASIVS</sequence>
<feature type="compositionally biased region" description="Basic and acidic residues" evidence="1">
    <location>
        <begin position="14"/>
        <end position="26"/>
    </location>
</feature>
<feature type="compositionally biased region" description="Polar residues" evidence="1">
    <location>
        <begin position="144"/>
        <end position="158"/>
    </location>
</feature>
<gene>
    <name evidence="2" type="ORF">PXEA_LOCUS5409</name>
</gene>
<evidence type="ECO:0000256" key="1">
    <source>
        <dbReference type="SAM" id="MobiDB-lite"/>
    </source>
</evidence>
<comment type="caution">
    <text evidence="2">The sequence shown here is derived from an EMBL/GenBank/DDBJ whole genome shotgun (WGS) entry which is preliminary data.</text>
</comment>
<feature type="compositionally biased region" description="Low complexity" evidence="1">
    <location>
        <begin position="871"/>
        <end position="883"/>
    </location>
</feature>
<keyword evidence="3" id="KW-1185">Reference proteome</keyword>
<dbReference type="AlphaFoldDB" id="A0A3S4ZU16"/>
<feature type="region of interest" description="Disordered" evidence="1">
    <location>
        <begin position="265"/>
        <end position="296"/>
    </location>
</feature>
<accession>A0A3S4ZU16</accession>
<dbReference type="EMBL" id="CAAALY010013392">
    <property type="protein sequence ID" value="VEL11969.1"/>
    <property type="molecule type" value="Genomic_DNA"/>
</dbReference>
<dbReference type="OrthoDB" id="7777654at2759"/>
<name>A0A3S4ZU16_9PLAT</name>